<dbReference type="AlphaFoldDB" id="A0A9N9ARU7"/>
<evidence type="ECO:0000313" key="11">
    <source>
        <dbReference type="Proteomes" id="UP000789759"/>
    </source>
</evidence>
<evidence type="ECO:0000256" key="7">
    <source>
        <dbReference type="ARBA" id="ARBA00022989"/>
    </source>
</evidence>
<dbReference type="GO" id="GO:0012505">
    <property type="term" value="C:endomembrane system"/>
    <property type="evidence" value="ECO:0007669"/>
    <property type="project" value="UniProtKB-SubCell"/>
</dbReference>
<keyword evidence="7 9" id="KW-1133">Transmembrane helix</keyword>
<keyword evidence="5 9" id="KW-0812">Transmembrane</keyword>
<evidence type="ECO:0000256" key="2">
    <source>
        <dbReference type="ARBA" id="ARBA00006978"/>
    </source>
</evidence>
<feature type="transmembrane region" description="Helical" evidence="9">
    <location>
        <begin position="537"/>
        <end position="556"/>
    </location>
</feature>
<keyword evidence="3 9" id="KW-0813">Transport</keyword>
<comment type="subcellular location">
    <subcellularLocation>
        <location evidence="1">Endomembrane system</location>
        <topology evidence="1">Multi-pass membrane protein</topology>
    </subcellularLocation>
    <subcellularLocation>
        <location evidence="9">Vacuole membrane</location>
        <topology evidence="9">Multi-pass membrane protein</topology>
    </subcellularLocation>
</comment>
<dbReference type="EMBL" id="CAJVQA010002290">
    <property type="protein sequence ID" value="CAG8542663.1"/>
    <property type="molecule type" value="Genomic_DNA"/>
</dbReference>
<reference evidence="10" key="1">
    <citation type="submission" date="2021-06" db="EMBL/GenBank/DDBJ databases">
        <authorList>
            <person name="Kallberg Y."/>
            <person name="Tangrot J."/>
            <person name="Rosling A."/>
        </authorList>
    </citation>
    <scope>NUCLEOTIDE SEQUENCE</scope>
    <source>
        <strain evidence="10">FL966</strain>
    </source>
</reference>
<dbReference type="CDD" id="cd17483">
    <property type="entry name" value="MFS_Atg22_like"/>
    <property type="match status" value="1"/>
</dbReference>
<dbReference type="PANTHER" id="PTHR23519:SF1">
    <property type="entry name" value="AUTOPHAGY-RELATED PROTEIN 22"/>
    <property type="match status" value="1"/>
</dbReference>
<dbReference type="InterPro" id="IPR044738">
    <property type="entry name" value="Atg22"/>
</dbReference>
<feature type="transmembrane region" description="Helical" evidence="9">
    <location>
        <begin position="377"/>
        <end position="399"/>
    </location>
</feature>
<dbReference type="GO" id="GO:0006914">
    <property type="term" value="P:autophagy"/>
    <property type="evidence" value="ECO:0007669"/>
    <property type="project" value="UniProtKB-KW"/>
</dbReference>
<keyword evidence="8 9" id="KW-0472">Membrane</keyword>
<feature type="transmembrane region" description="Helical" evidence="9">
    <location>
        <begin position="405"/>
        <end position="431"/>
    </location>
</feature>
<evidence type="ECO:0000256" key="4">
    <source>
        <dbReference type="ARBA" id="ARBA00022554"/>
    </source>
</evidence>
<feature type="transmembrane region" description="Helical" evidence="9">
    <location>
        <begin position="119"/>
        <end position="138"/>
    </location>
</feature>
<evidence type="ECO:0000256" key="8">
    <source>
        <dbReference type="ARBA" id="ARBA00023136"/>
    </source>
</evidence>
<dbReference type="Proteomes" id="UP000789759">
    <property type="component" value="Unassembled WGS sequence"/>
</dbReference>
<gene>
    <name evidence="10" type="ORF">CPELLU_LOCUS4371</name>
</gene>
<dbReference type="InterPro" id="IPR024671">
    <property type="entry name" value="Atg22-like"/>
</dbReference>
<feature type="transmembrane region" description="Helical" evidence="9">
    <location>
        <begin position="150"/>
        <end position="169"/>
    </location>
</feature>
<accession>A0A9N9ARU7</accession>
<feature type="transmembrane region" description="Helical" evidence="9">
    <location>
        <begin position="443"/>
        <end position="463"/>
    </location>
</feature>
<evidence type="ECO:0000256" key="3">
    <source>
        <dbReference type="ARBA" id="ARBA00022448"/>
    </source>
</evidence>
<feature type="transmembrane region" description="Helical" evidence="9">
    <location>
        <begin position="308"/>
        <end position="329"/>
    </location>
</feature>
<dbReference type="InterPro" id="IPR050495">
    <property type="entry name" value="ATG22/LtaA_families"/>
</dbReference>
<evidence type="ECO:0000313" key="10">
    <source>
        <dbReference type="EMBL" id="CAG8542663.1"/>
    </source>
</evidence>
<keyword evidence="4 9" id="KW-0926">Vacuole</keyword>
<feature type="transmembrane region" description="Helical" evidence="9">
    <location>
        <begin position="282"/>
        <end position="302"/>
    </location>
</feature>
<comment type="similarity">
    <text evidence="2 9">Belongs to the ATG22 family.</text>
</comment>
<feature type="transmembrane region" description="Helical" evidence="9">
    <location>
        <begin position="50"/>
        <end position="73"/>
    </location>
</feature>
<dbReference type="SUPFAM" id="SSF103473">
    <property type="entry name" value="MFS general substrate transporter"/>
    <property type="match status" value="2"/>
</dbReference>
<comment type="function">
    <text evidence="9">Vacuolar effluxer which mediate the efflux of amino acids resulting from autophagic degradation. The release of autophagic amino acids allows the maintenance of protein synthesis and viability during nitrogen starvation.</text>
</comment>
<dbReference type="GO" id="GO:0005774">
    <property type="term" value="C:vacuolar membrane"/>
    <property type="evidence" value="ECO:0007669"/>
    <property type="project" value="UniProtKB-SubCell"/>
</dbReference>
<dbReference type="PANTHER" id="PTHR23519">
    <property type="entry name" value="AUTOPHAGY-RELATED PROTEIN 22"/>
    <property type="match status" value="1"/>
</dbReference>
<evidence type="ECO:0000256" key="9">
    <source>
        <dbReference type="RuleBase" id="RU363073"/>
    </source>
</evidence>
<protein>
    <recommendedName>
        <fullName evidence="9">Autophagy-related protein</fullName>
    </recommendedName>
</protein>
<feature type="transmembrane region" description="Helical" evidence="9">
    <location>
        <begin position="475"/>
        <end position="496"/>
    </location>
</feature>
<evidence type="ECO:0000256" key="6">
    <source>
        <dbReference type="ARBA" id="ARBA00022970"/>
    </source>
</evidence>
<evidence type="ECO:0000256" key="1">
    <source>
        <dbReference type="ARBA" id="ARBA00004127"/>
    </source>
</evidence>
<dbReference type="Gene3D" id="1.20.1250.20">
    <property type="entry name" value="MFS general substrate transporter like domains"/>
    <property type="match status" value="1"/>
</dbReference>
<dbReference type="Pfam" id="PF11700">
    <property type="entry name" value="ATG22"/>
    <property type="match status" value="1"/>
</dbReference>
<keyword evidence="9" id="KW-0072">Autophagy</keyword>
<comment type="caution">
    <text evidence="10">The sequence shown here is derived from an EMBL/GenBank/DDBJ whole genome shotgun (WGS) entry which is preliminary data.</text>
</comment>
<dbReference type="OrthoDB" id="192733at2759"/>
<dbReference type="GO" id="GO:0032974">
    <property type="term" value="P:amino acid transmembrane export from vacuole"/>
    <property type="evidence" value="ECO:0007669"/>
    <property type="project" value="InterPro"/>
</dbReference>
<sequence length="578" mass="64685">MADIEFEIEDETESPNVPETANAQETIFANNITIGQDNEPILTKKELYAWYLYAFACEVYSVVSLSSFIPLILEQFASEQGVLNINHEIACKNSTELRTFEEVRCVVNIFGLWVDTASFSLYTFSFSVILQAITAISIGATADHGSMRKTLLISFALVGSVSAMLFLFVTSSMFLLVAIIAIIGNVCFGASFVCFNGFLPVLARNHQDVRIISDKVKLHITKKSKLSNDQQLSYLDDDNISDQSTTRLLHIDDNSDIVLYNLLNELAKTKEKISTHISARGFASGYFGGIILLCICFIIAFSLHSSAFSLQIGVFLSGTWWFLFSLLVAKWLRPRPGPPLFLVEGIKIRWYDYVIYSWKQLWKTILQARKLKMTFKFLIAWFFISDGYTTISSVALLFAKTTLQVPAVGLIAISLIVPLAALFGTIMVPKFQSCFRLTTKQTVILLNVLLLCIPIYGCLGFVLPFGGLKSGTELYYLAIWFGIVIGSIQSYCRTLFSELVPQGRETEFFALYAVTDKGSSWLGPTLVAIITDITREIRFGFVLLFFLVLFPIPILLSLNVTKGKEDADKASNKHLYMN</sequence>
<proteinExistence type="inferred from homology"/>
<dbReference type="InterPro" id="IPR036259">
    <property type="entry name" value="MFS_trans_sf"/>
</dbReference>
<keyword evidence="11" id="KW-1185">Reference proteome</keyword>
<keyword evidence="6 9" id="KW-0029">Amino-acid transport</keyword>
<organism evidence="10 11">
    <name type="scientific">Cetraspora pellucida</name>
    <dbReference type="NCBI Taxonomy" id="1433469"/>
    <lineage>
        <taxon>Eukaryota</taxon>
        <taxon>Fungi</taxon>
        <taxon>Fungi incertae sedis</taxon>
        <taxon>Mucoromycota</taxon>
        <taxon>Glomeromycotina</taxon>
        <taxon>Glomeromycetes</taxon>
        <taxon>Diversisporales</taxon>
        <taxon>Gigasporaceae</taxon>
        <taxon>Cetraspora</taxon>
    </lineage>
</organism>
<evidence type="ECO:0000256" key="5">
    <source>
        <dbReference type="ARBA" id="ARBA00022692"/>
    </source>
</evidence>
<feature type="transmembrane region" description="Helical" evidence="9">
    <location>
        <begin position="175"/>
        <end position="203"/>
    </location>
</feature>
<name>A0A9N9ARU7_9GLOM</name>